<keyword evidence="5 12" id="KW-0963">Cytoplasm</keyword>
<dbReference type="Proteomes" id="UP000192578">
    <property type="component" value="Unassembled WGS sequence"/>
</dbReference>
<evidence type="ECO:0000256" key="11">
    <source>
        <dbReference type="ARBA" id="ARBA00029498"/>
    </source>
</evidence>
<comment type="similarity">
    <text evidence="4 12">Belongs to the SRP68 family.</text>
</comment>
<gene>
    <name evidence="14" type="ORF">BV898_10151</name>
</gene>
<evidence type="ECO:0000256" key="5">
    <source>
        <dbReference type="ARBA" id="ARBA00022490"/>
    </source>
</evidence>
<evidence type="ECO:0000256" key="3">
    <source>
        <dbReference type="ARBA" id="ARBA00004604"/>
    </source>
</evidence>
<dbReference type="PANTHER" id="PTHR12860">
    <property type="entry name" value="SIGNAL RECOGNITION PARTICLE 68 KDA PROTEIN"/>
    <property type="match status" value="1"/>
</dbReference>
<keyword evidence="15" id="KW-1185">Reference proteome</keyword>
<evidence type="ECO:0000256" key="13">
    <source>
        <dbReference type="SAM" id="MobiDB-lite"/>
    </source>
</evidence>
<evidence type="ECO:0000256" key="1">
    <source>
        <dbReference type="ARBA" id="ARBA00004240"/>
    </source>
</evidence>
<keyword evidence="7 12" id="KW-0694">RNA-binding</keyword>
<name>A0A1W0WKE0_HYPEX</name>
<keyword evidence="6" id="KW-0256">Endoplasmic reticulum</keyword>
<dbReference type="InterPro" id="IPR026258">
    <property type="entry name" value="SRP68"/>
</dbReference>
<evidence type="ECO:0000256" key="2">
    <source>
        <dbReference type="ARBA" id="ARBA00004496"/>
    </source>
</evidence>
<dbReference type="Pfam" id="PF16969">
    <property type="entry name" value="SRP68"/>
    <property type="match status" value="2"/>
</dbReference>
<comment type="caution">
    <text evidence="14">The sequence shown here is derived from an EMBL/GenBank/DDBJ whole genome shotgun (WGS) entry which is preliminary data.</text>
</comment>
<dbReference type="PIRSF" id="PIRSF038995">
    <property type="entry name" value="SRP68"/>
    <property type="match status" value="1"/>
</dbReference>
<dbReference type="OrthoDB" id="10255118at2759"/>
<dbReference type="GO" id="GO:0005730">
    <property type="term" value="C:nucleolus"/>
    <property type="evidence" value="ECO:0007669"/>
    <property type="project" value="UniProtKB-SubCell"/>
</dbReference>
<dbReference type="InterPro" id="IPR038253">
    <property type="entry name" value="SRP68_N_sf"/>
</dbReference>
<dbReference type="EMBL" id="MTYJ01000085">
    <property type="protein sequence ID" value="OQV15675.1"/>
    <property type="molecule type" value="Genomic_DNA"/>
</dbReference>
<evidence type="ECO:0000256" key="12">
    <source>
        <dbReference type="PIRNR" id="PIRNR038995"/>
    </source>
</evidence>
<dbReference type="Gene3D" id="1.10.3450.40">
    <property type="entry name" value="Signal recognition particle, SRP68 subunit, RNA-binding domain"/>
    <property type="match status" value="1"/>
</dbReference>
<dbReference type="GO" id="GO:0005047">
    <property type="term" value="F:signal recognition particle binding"/>
    <property type="evidence" value="ECO:0007669"/>
    <property type="project" value="InterPro"/>
</dbReference>
<protein>
    <recommendedName>
        <fullName evidence="11 12">Signal recognition particle subunit SRP68</fullName>
        <shortName evidence="12">SRP68</shortName>
    </recommendedName>
</protein>
<reference evidence="15" key="1">
    <citation type="submission" date="2017-01" db="EMBL/GenBank/DDBJ databases">
        <title>Comparative genomics of anhydrobiosis in the tardigrade Hypsibius dujardini.</title>
        <authorList>
            <person name="Yoshida Y."/>
            <person name="Koutsovoulos G."/>
            <person name="Laetsch D."/>
            <person name="Stevens L."/>
            <person name="Kumar S."/>
            <person name="Horikawa D."/>
            <person name="Ishino K."/>
            <person name="Komine S."/>
            <person name="Tomita M."/>
            <person name="Blaxter M."/>
            <person name="Arakawa K."/>
        </authorList>
    </citation>
    <scope>NUCLEOTIDE SEQUENCE [LARGE SCALE GENOMIC DNA]</scope>
    <source>
        <strain evidence="15">Z151</strain>
    </source>
</reference>
<dbReference type="InterPro" id="IPR034652">
    <property type="entry name" value="SRP68-RBD"/>
</dbReference>
<sequence length="576" mass="64637">MAHSEDAEMGSGDEKMDVEDEDEDNEEGPDVPDDDEDERIYSLEVLKVVKEAQQLRGLRHGDYARYRQYCAKKLHRLRKALRFPQGTRTKYQGRPLRPDMVTNAKFLEIHLFVAERNWSYGMQLKQEMGPDHPRKKFHMLRKFNRAALWASQLVKVCDKIKCDARTRLEVEAYFDWMQGVWFFHKEEWKQALEAFSHSKTIYETIESTVDEETRLLYKQRVDETTPQIRFCAYNIGDKSAVEDLIKMRLQPGSAMGQDVLSKLDDLIAQNRGKQSGASEVNWLGKTIPIKNAKVRVLLISSQELVNEELKAANVKDAPSAGSVSSIQLLHSYITCLKNQRSNDRSLLTIQIMTGHAKLSPEKDAEEKKKKHKPQDFIRLYDTVVENNTEIVALPGAAGTSLVETLNTQSLLYKAHRALHIGSAFVAAKKYAEGLAFFGRVGEYAEQAKKSLPKFDNPKEVQKELDDLTSAVKAQQESAVVYSVLAGDEFADVEGEILARLRKPETGAVDLPVAKPFTFDLVLDSIKLPSLEDRLPVKKTPLAKAAKSSAAAAANPAEAAGLGSVVKGWLGFGGKKK</sequence>
<keyword evidence="8 12" id="KW-0733">Signal recognition particle</keyword>
<dbReference type="AlphaFoldDB" id="A0A1W0WKE0"/>
<feature type="compositionally biased region" description="Acidic residues" evidence="13">
    <location>
        <begin position="16"/>
        <end position="37"/>
    </location>
</feature>
<keyword evidence="10 12" id="KW-0687">Ribonucleoprotein</keyword>
<dbReference type="GO" id="GO:0006614">
    <property type="term" value="P:SRP-dependent cotranslational protein targeting to membrane"/>
    <property type="evidence" value="ECO:0007669"/>
    <property type="project" value="InterPro"/>
</dbReference>
<proteinExistence type="inferred from homology"/>
<dbReference type="CDD" id="cd15481">
    <property type="entry name" value="SRP68-RBD"/>
    <property type="match status" value="1"/>
</dbReference>
<evidence type="ECO:0000256" key="8">
    <source>
        <dbReference type="ARBA" id="ARBA00023135"/>
    </source>
</evidence>
<organism evidence="14 15">
    <name type="scientific">Hypsibius exemplaris</name>
    <name type="common">Freshwater tardigrade</name>
    <dbReference type="NCBI Taxonomy" id="2072580"/>
    <lineage>
        <taxon>Eukaryota</taxon>
        <taxon>Metazoa</taxon>
        <taxon>Ecdysozoa</taxon>
        <taxon>Tardigrada</taxon>
        <taxon>Eutardigrada</taxon>
        <taxon>Parachela</taxon>
        <taxon>Hypsibioidea</taxon>
        <taxon>Hypsibiidae</taxon>
        <taxon>Hypsibius</taxon>
    </lineage>
</organism>
<dbReference type="GO" id="GO:0008312">
    <property type="term" value="F:7S RNA binding"/>
    <property type="evidence" value="ECO:0007669"/>
    <property type="project" value="InterPro"/>
</dbReference>
<dbReference type="GO" id="GO:0005829">
    <property type="term" value="C:cytosol"/>
    <property type="evidence" value="ECO:0007669"/>
    <property type="project" value="UniProtKB-ARBA"/>
</dbReference>
<keyword evidence="9" id="KW-0539">Nucleus</keyword>
<evidence type="ECO:0000256" key="9">
    <source>
        <dbReference type="ARBA" id="ARBA00023242"/>
    </source>
</evidence>
<evidence type="ECO:0000313" key="14">
    <source>
        <dbReference type="EMBL" id="OQV15675.1"/>
    </source>
</evidence>
<evidence type="ECO:0000256" key="7">
    <source>
        <dbReference type="ARBA" id="ARBA00022884"/>
    </source>
</evidence>
<dbReference type="PANTHER" id="PTHR12860:SF0">
    <property type="entry name" value="SIGNAL RECOGNITION PARTICLE SUBUNIT SRP68"/>
    <property type="match status" value="1"/>
</dbReference>
<dbReference type="GO" id="GO:0005783">
    <property type="term" value="C:endoplasmic reticulum"/>
    <property type="evidence" value="ECO:0007669"/>
    <property type="project" value="UniProtKB-SubCell"/>
</dbReference>
<dbReference type="FunFam" id="1.10.3450.40:FF:000001">
    <property type="entry name" value="Signal recognition particle subunit SRP68"/>
    <property type="match status" value="1"/>
</dbReference>
<evidence type="ECO:0000313" key="15">
    <source>
        <dbReference type="Proteomes" id="UP000192578"/>
    </source>
</evidence>
<evidence type="ECO:0000256" key="4">
    <source>
        <dbReference type="ARBA" id="ARBA00009352"/>
    </source>
</evidence>
<feature type="region of interest" description="Disordered" evidence="13">
    <location>
        <begin position="1"/>
        <end position="37"/>
    </location>
</feature>
<evidence type="ECO:0000256" key="6">
    <source>
        <dbReference type="ARBA" id="ARBA00022824"/>
    </source>
</evidence>
<comment type="function">
    <text evidence="12">Component of the signal recognition particle (SRP) complex, a ribonucleoprotein complex that mediates the cotranslational targeting of secretory and membrane proteins to the endoplasmic reticulum (ER). The SRP complex interacts with the signal sequence in nascent secretory and membrane proteins and directs them to the membrane of the ER.</text>
</comment>
<dbReference type="GO" id="GO:0030942">
    <property type="term" value="F:endoplasmic reticulum signal peptide binding"/>
    <property type="evidence" value="ECO:0007669"/>
    <property type="project" value="InterPro"/>
</dbReference>
<dbReference type="GO" id="GO:0005786">
    <property type="term" value="C:signal recognition particle, endoplasmic reticulum targeting"/>
    <property type="evidence" value="ECO:0007669"/>
    <property type="project" value="UniProtKB-KW"/>
</dbReference>
<comment type="subcellular location">
    <subcellularLocation>
        <location evidence="2 12">Cytoplasm</location>
    </subcellularLocation>
    <subcellularLocation>
        <location evidence="1">Endoplasmic reticulum</location>
    </subcellularLocation>
    <subcellularLocation>
        <location evidence="3">Nucleus</location>
        <location evidence="3">Nucleolus</location>
    </subcellularLocation>
</comment>
<accession>A0A1W0WKE0</accession>
<evidence type="ECO:0000256" key="10">
    <source>
        <dbReference type="ARBA" id="ARBA00023274"/>
    </source>
</evidence>